<organism evidence="7 8">
    <name type="scientific">Actinomadura namibiensis</name>
    <dbReference type="NCBI Taxonomy" id="182080"/>
    <lineage>
        <taxon>Bacteria</taxon>
        <taxon>Bacillati</taxon>
        <taxon>Actinomycetota</taxon>
        <taxon>Actinomycetes</taxon>
        <taxon>Streptosporangiales</taxon>
        <taxon>Thermomonosporaceae</taxon>
        <taxon>Actinomadura</taxon>
    </lineage>
</organism>
<keyword evidence="3 5" id="KW-1133">Transmembrane helix</keyword>
<proteinExistence type="predicted"/>
<dbReference type="SUPFAM" id="SSF103473">
    <property type="entry name" value="MFS general substrate transporter"/>
    <property type="match status" value="1"/>
</dbReference>
<dbReference type="PANTHER" id="PTHR23528">
    <property type="match status" value="1"/>
</dbReference>
<dbReference type="InterPro" id="IPR005829">
    <property type="entry name" value="Sugar_transporter_CS"/>
</dbReference>
<feature type="transmembrane region" description="Helical" evidence="5">
    <location>
        <begin position="250"/>
        <end position="272"/>
    </location>
</feature>
<name>A0A7W3LW76_ACTNM</name>
<dbReference type="PROSITE" id="PS50850">
    <property type="entry name" value="MFS"/>
    <property type="match status" value="1"/>
</dbReference>
<evidence type="ECO:0000256" key="3">
    <source>
        <dbReference type="ARBA" id="ARBA00022989"/>
    </source>
</evidence>
<dbReference type="Pfam" id="PF13347">
    <property type="entry name" value="MFS_2"/>
    <property type="match status" value="1"/>
</dbReference>
<dbReference type="AlphaFoldDB" id="A0A7W3LW76"/>
<feature type="transmembrane region" description="Helical" evidence="5">
    <location>
        <begin position="160"/>
        <end position="177"/>
    </location>
</feature>
<keyword evidence="8" id="KW-1185">Reference proteome</keyword>
<feature type="transmembrane region" description="Helical" evidence="5">
    <location>
        <begin position="371"/>
        <end position="392"/>
    </location>
</feature>
<dbReference type="Gene3D" id="1.20.1250.20">
    <property type="entry name" value="MFS general substrate transporter like domains"/>
    <property type="match status" value="2"/>
</dbReference>
<protein>
    <submittedName>
        <fullName evidence="7">MFS family permease</fullName>
    </submittedName>
</protein>
<comment type="subcellular location">
    <subcellularLocation>
        <location evidence="1">Cell membrane</location>
        <topology evidence="1">Multi-pass membrane protein</topology>
    </subcellularLocation>
</comment>
<dbReference type="InterPro" id="IPR020846">
    <property type="entry name" value="MFS_dom"/>
</dbReference>
<dbReference type="EMBL" id="JACJIA010000011">
    <property type="protein sequence ID" value="MBA8955433.1"/>
    <property type="molecule type" value="Genomic_DNA"/>
</dbReference>
<dbReference type="PROSITE" id="PS00216">
    <property type="entry name" value="SUGAR_TRANSPORT_1"/>
    <property type="match status" value="1"/>
</dbReference>
<dbReference type="RefSeq" id="WP_182847410.1">
    <property type="nucleotide sequence ID" value="NZ_BAAALP010000104.1"/>
</dbReference>
<accession>A0A7W3LW76</accession>
<dbReference type="Proteomes" id="UP000572680">
    <property type="component" value="Unassembled WGS sequence"/>
</dbReference>
<dbReference type="GO" id="GO:0022857">
    <property type="term" value="F:transmembrane transporter activity"/>
    <property type="evidence" value="ECO:0007669"/>
    <property type="project" value="InterPro"/>
</dbReference>
<evidence type="ECO:0000256" key="4">
    <source>
        <dbReference type="ARBA" id="ARBA00023136"/>
    </source>
</evidence>
<feature type="transmembrane region" description="Helical" evidence="5">
    <location>
        <begin position="73"/>
        <end position="89"/>
    </location>
</feature>
<evidence type="ECO:0000256" key="2">
    <source>
        <dbReference type="ARBA" id="ARBA00022692"/>
    </source>
</evidence>
<gene>
    <name evidence="7" type="ORF">HNR61_007107</name>
</gene>
<evidence type="ECO:0000313" key="7">
    <source>
        <dbReference type="EMBL" id="MBA8955433.1"/>
    </source>
</evidence>
<evidence type="ECO:0000256" key="5">
    <source>
        <dbReference type="SAM" id="Phobius"/>
    </source>
</evidence>
<feature type="transmembrane region" description="Helical" evidence="5">
    <location>
        <begin position="214"/>
        <end position="238"/>
    </location>
</feature>
<dbReference type="GO" id="GO:0005886">
    <property type="term" value="C:plasma membrane"/>
    <property type="evidence" value="ECO:0007669"/>
    <property type="project" value="UniProtKB-SubCell"/>
</dbReference>
<feature type="domain" description="Major facilitator superfamily (MFS) profile" evidence="6">
    <location>
        <begin position="1"/>
        <end position="396"/>
    </location>
</feature>
<keyword evidence="2 5" id="KW-0812">Transmembrane</keyword>
<feature type="transmembrane region" description="Helical" evidence="5">
    <location>
        <begin position="308"/>
        <end position="325"/>
    </location>
</feature>
<feature type="transmembrane region" description="Helical" evidence="5">
    <location>
        <begin position="132"/>
        <end position="154"/>
    </location>
</feature>
<feature type="transmembrane region" description="Helical" evidence="5">
    <location>
        <begin position="284"/>
        <end position="302"/>
    </location>
</feature>
<comment type="caution">
    <text evidence="7">The sequence shown here is derived from an EMBL/GenBank/DDBJ whole genome shotgun (WGS) entry which is preliminary data.</text>
</comment>
<dbReference type="PANTHER" id="PTHR23528:SF1">
    <property type="entry name" value="MAJOR FACILITATOR SUPERFAMILY (MFS) PROFILE DOMAIN-CONTAINING PROTEIN"/>
    <property type="match status" value="1"/>
</dbReference>
<feature type="transmembrane region" description="Helical" evidence="5">
    <location>
        <begin position="346"/>
        <end position="365"/>
    </location>
</feature>
<reference evidence="7 8" key="1">
    <citation type="submission" date="2020-08" db="EMBL/GenBank/DDBJ databases">
        <title>Genomic Encyclopedia of Type Strains, Phase IV (KMG-IV): sequencing the most valuable type-strain genomes for metagenomic binning, comparative biology and taxonomic classification.</title>
        <authorList>
            <person name="Goeker M."/>
        </authorList>
    </citation>
    <scope>NUCLEOTIDE SEQUENCE [LARGE SCALE GENOMIC DNA]</scope>
    <source>
        <strain evidence="7 8">DSM 44197</strain>
    </source>
</reference>
<sequence>MLALFLVTLGMWIGLLAATQILLPAQIESLDPAHKVRSLSLVVTVAAVAAIISAPVVGAVSDRTKSRFGRRRPWVAGCALVCSAALFSLPAQSSLLGVGVCWVLVHAGVNGMHSALCATVADRVPVHRRGTVSAVAGLAMPLGLVVGSLLVAGLSTGNGYLLVGALLLLLTMPYAVLAGDGRWTPGPDAAGPSSERPPGRSPRELYLGPWRHPAFVWAWASRFFAQLATSLATLYLLYFLRDEVRVGDPAGGVAVLSLLYTAGAVAASVAAGWLSDRMGRRKPFVVAGALLMAGALIAMAAFPHWSAAMAAGAVLGTGYGVYLAVDQALVTQVLPHAQDHAKDLGLVNIAGSGAVAVAPLAAAQTMPLGGFPALFGLATVCALAAGASVLPIRSVR</sequence>
<evidence type="ECO:0000259" key="6">
    <source>
        <dbReference type="PROSITE" id="PS50850"/>
    </source>
</evidence>
<feature type="transmembrane region" description="Helical" evidence="5">
    <location>
        <begin position="95"/>
        <end position="120"/>
    </location>
</feature>
<feature type="transmembrane region" description="Helical" evidence="5">
    <location>
        <begin position="41"/>
        <end position="61"/>
    </location>
</feature>
<dbReference type="InterPro" id="IPR036259">
    <property type="entry name" value="MFS_trans_sf"/>
</dbReference>
<evidence type="ECO:0000256" key="1">
    <source>
        <dbReference type="ARBA" id="ARBA00004651"/>
    </source>
</evidence>
<evidence type="ECO:0000313" key="8">
    <source>
        <dbReference type="Proteomes" id="UP000572680"/>
    </source>
</evidence>
<keyword evidence="4 5" id="KW-0472">Membrane</keyword>